<dbReference type="InterPro" id="IPR002539">
    <property type="entry name" value="MaoC-like_dom"/>
</dbReference>
<dbReference type="Pfam" id="PF01575">
    <property type="entry name" value="MaoC_dehydratas"/>
    <property type="match status" value="1"/>
</dbReference>
<dbReference type="PANTHER" id="PTHR42993">
    <property type="entry name" value="MAOC-LIKE DEHYDRATASE DOMAIN-CONTAINING PROTEIN"/>
    <property type="match status" value="1"/>
</dbReference>
<feature type="domain" description="MaoC-like" evidence="1">
    <location>
        <begin position="14"/>
        <end position="121"/>
    </location>
</feature>
<dbReference type="InterPro" id="IPR029069">
    <property type="entry name" value="HotDog_dom_sf"/>
</dbReference>
<sequence length="155" mass="17510">MKNSVTGEELKEFAGRSLQPSEWMTITQERIDGFADVTEDHQFIHVDEAAAKATPLGSTIAHGFLTLSLLSPLRPSDWPVLENQEMVINYGLDKLRFLQPVKPGQRVRVHTKIVAVRQKRPGQYLIKSEKTMEIEGEEKPAFVAQMLVLLVGEER</sequence>
<name>A0A381Q9W7_9ZZZZ</name>
<dbReference type="SUPFAM" id="SSF54637">
    <property type="entry name" value="Thioesterase/thiol ester dehydrase-isomerase"/>
    <property type="match status" value="1"/>
</dbReference>
<accession>A0A381Q9W7</accession>
<evidence type="ECO:0000259" key="1">
    <source>
        <dbReference type="Pfam" id="PF01575"/>
    </source>
</evidence>
<dbReference type="CDD" id="cd03450">
    <property type="entry name" value="NodN"/>
    <property type="match status" value="1"/>
</dbReference>
<dbReference type="Gene3D" id="3.10.129.10">
    <property type="entry name" value="Hotdog Thioesterase"/>
    <property type="match status" value="1"/>
</dbReference>
<gene>
    <name evidence="2" type="ORF">METZ01_LOCUS28694</name>
</gene>
<dbReference type="AlphaFoldDB" id="A0A381Q9W7"/>
<evidence type="ECO:0000313" key="2">
    <source>
        <dbReference type="EMBL" id="SUZ75840.1"/>
    </source>
</evidence>
<dbReference type="InterPro" id="IPR039375">
    <property type="entry name" value="NodN-like"/>
</dbReference>
<reference evidence="2" key="1">
    <citation type="submission" date="2018-05" db="EMBL/GenBank/DDBJ databases">
        <authorList>
            <person name="Lanie J.A."/>
            <person name="Ng W.-L."/>
            <person name="Kazmierczak K.M."/>
            <person name="Andrzejewski T.M."/>
            <person name="Davidsen T.M."/>
            <person name="Wayne K.J."/>
            <person name="Tettelin H."/>
            <person name="Glass J.I."/>
            <person name="Rusch D."/>
            <person name="Podicherti R."/>
            <person name="Tsui H.-C.T."/>
            <person name="Winkler M.E."/>
        </authorList>
    </citation>
    <scope>NUCLEOTIDE SEQUENCE</scope>
</reference>
<protein>
    <recommendedName>
        <fullName evidence="1">MaoC-like domain-containing protein</fullName>
    </recommendedName>
</protein>
<proteinExistence type="predicted"/>
<dbReference type="EMBL" id="UINC01001260">
    <property type="protein sequence ID" value="SUZ75840.1"/>
    <property type="molecule type" value="Genomic_DNA"/>
</dbReference>
<organism evidence="2">
    <name type="scientific">marine metagenome</name>
    <dbReference type="NCBI Taxonomy" id="408172"/>
    <lineage>
        <taxon>unclassified sequences</taxon>
        <taxon>metagenomes</taxon>
        <taxon>ecological metagenomes</taxon>
    </lineage>
</organism>
<dbReference type="PANTHER" id="PTHR42993:SF1">
    <property type="entry name" value="MAOC-LIKE DEHYDRATASE DOMAIN-CONTAINING PROTEIN"/>
    <property type="match status" value="1"/>
</dbReference>